<protein>
    <submittedName>
        <fullName evidence="6">Kinase-like protein</fullName>
    </submittedName>
</protein>
<evidence type="ECO:0000259" key="5">
    <source>
        <dbReference type="PROSITE" id="PS50011"/>
    </source>
</evidence>
<comment type="caution">
    <text evidence="6">The sequence shown here is derived from an EMBL/GenBank/DDBJ whole genome shotgun (WGS) entry which is preliminary data.</text>
</comment>
<evidence type="ECO:0000256" key="4">
    <source>
        <dbReference type="ARBA" id="ARBA00022840"/>
    </source>
</evidence>
<dbReference type="GO" id="GO:0005524">
    <property type="term" value="F:ATP binding"/>
    <property type="evidence" value="ECO:0007669"/>
    <property type="project" value="UniProtKB-KW"/>
</dbReference>
<sequence length="369" mass="43215">MLSEQPNSPLDTFSLTGYDSESRRNWIKKMTEENYINSIKYEEFENFKPLTIGGASVIQKAVWTTKKKDVVLKQVVPDAEKIEQSEHEELVKEINAFHSINNNINDTDHKYIIEFFGISSLELKDSLSVREEFFLVLEYAEKGDLRTYLIQNRLNWEHKINIARHITCGLRFLHKNEILHRDLHTGNVVIKNDSSQFGNIRAVITDFGLSRVVSRHSISNQRVKGRIKFIDPIIFIELDKRFGEIYDYHSDIYSLGVIMWEISSNGRRISKENDYTELYKILHGMREQPVAGSTLTYVKLYEKCWDGNPTNRPNIDRVYELIHKDDVISGEKWKPELDPYKSYYDTMVGLDLENLVNDIEQFYDAIQTK</sequence>
<dbReference type="InterPro" id="IPR000719">
    <property type="entry name" value="Prot_kinase_dom"/>
</dbReference>
<dbReference type="Pfam" id="PF07714">
    <property type="entry name" value="PK_Tyr_Ser-Thr"/>
    <property type="match status" value="1"/>
</dbReference>
<keyword evidence="7" id="KW-1185">Reference proteome</keyword>
<dbReference type="PANTHER" id="PTHR44329:SF288">
    <property type="entry name" value="MITOGEN-ACTIVATED PROTEIN KINASE KINASE KINASE 20"/>
    <property type="match status" value="1"/>
</dbReference>
<proteinExistence type="predicted"/>
<organism evidence="6 7">
    <name type="scientific">Gigaspora margarita</name>
    <dbReference type="NCBI Taxonomy" id="4874"/>
    <lineage>
        <taxon>Eukaryota</taxon>
        <taxon>Fungi</taxon>
        <taxon>Fungi incertae sedis</taxon>
        <taxon>Mucoromycota</taxon>
        <taxon>Glomeromycotina</taxon>
        <taxon>Glomeromycetes</taxon>
        <taxon>Diversisporales</taxon>
        <taxon>Gigasporaceae</taxon>
        <taxon>Gigaspora</taxon>
    </lineage>
</organism>
<evidence type="ECO:0000256" key="3">
    <source>
        <dbReference type="ARBA" id="ARBA00022777"/>
    </source>
</evidence>
<dbReference type="AlphaFoldDB" id="A0A8H4AKE9"/>
<evidence type="ECO:0000313" key="7">
    <source>
        <dbReference type="Proteomes" id="UP000439903"/>
    </source>
</evidence>
<keyword evidence="3 6" id="KW-0418">Kinase</keyword>
<gene>
    <name evidence="6" type="ORF">F8M41_019151</name>
</gene>
<dbReference type="PROSITE" id="PS50011">
    <property type="entry name" value="PROTEIN_KINASE_DOM"/>
    <property type="match status" value="1"/>
</dbReference>
<keyword evidence="1" id="KW-0808">Transferase</keyword>
<keyword evidence="2" id="KW-0547">Nucleotide-binding</keyword>
<feature type="domain" description="Protein kinase" evidence="5">
    <location>
        <begin position="44"/>
        <end position="328"/>
    </location>
</feature>
<dbReference type="GO" id="GO:0004674">
    <property type="term" value="F:protein serine/threonine kinase activity"/>
    <property type="evidence" value="ECO:0007669"/>
    <property type="project" value="TreeGrafter"/>
</dbReference>
<dbReference type="OrthoDB" id="2430300at2759"/>
<dbReference type="InterPro" id="IPR011009">
    <property type="entry name" value="Kinase-like_dom_sf"/>
</dbReference>
<dbReference type="InterPro" id="IPR001245">
    <property type="entry name" value="Ser-Thr/Tyr_kinase_cat_dom"/>
</dbReference>
<evidence type="ECO:0000313" key="6">
    <source>
        <dbReference type="EMBL" id="KAF0506300.1"/>
    </source>
</evidence>
<dbReference type="InterPro" id="IPR051681">
    <property type="entry name" value="Ser/Thr_Kinases-Pseudokinases"/>
</dbReference>
<dbReference type="Proteomes" id="UP000439903">
    <property type="component" value="Unassembled WGS sequence"/>
</dbReference>
<dbReference type="Gene3D" id="1.10.510.10">
    <property type="entry name" value="Transferase(Phosphotransferase) domain 1"/>
    <property type="match status" value="1"/>
</dbReference>
<evidence type="ECO:0000256" key="1">
    <source>
        <dbReference type="ARBA" id="ARBA00022679"/>
    </source>
</evidence>
<evidence type="ECO:0000256" key="2">
    <source>
        <dbReference type="ARBA" id="ARBA00022741"/>
    </source>
</evidence>
<dbReference type="PANTHER" id="PTHR44329">
    <property type="entry name" value="SERINE/THREONINE-PROTEIN KINASE TNNI3K-RELATED"/>
    <property type="match status" value="1"/>
</dbReference>
<dbReference type="SUPFAM" id="SSF56112">
    <property type="entry name" value="Protein kinase-like (PK-like)"/>
    <property type="match status" value="1"/>
</dbReference>
<keyword evidence="4" id="KW-0067">ATP-binding</keyword>
<dbReference type="EMBL" id="WTPW01000489">
    <property type="protein sequence ID" value="KAF0506300.1"/>
    <property type="molecule type" value="Genomic_DNA"/>
</dbReference>
<accession>A0A8H4AKE9</accession>
<name>A0A8H4AKE9_GIGMA</name>
<reference evidence="6 7" key="1">
    <citation type="journal article" date="2019" name="Environ. Microbiol.">
        <title>At the nexus of three kingdoms: the genome of the mycorrhizal fungus Gigaspora margarita provides insights into plant, endobacterial and fungal interactions.</title>
        <authorList>
            <person name="Venice F."/>
            <person name="Ghignone S."/>
            <person name="Salvioli di Fossalunga A."/>
            <person name="Amselem J."/>
            <person name="Novero M."/>
            <person name="Xianan X."/>
            <person name="Sedzielewska Toro K."/>
            <person name="Morin E."/>
            <person name="Lipzen A."/>
            <person name="Grigoriev I.V."/>
            <person name="Henrissat B."/>
            <person name="Martin F.M."/>
            <person name="Bonfante P."/>
        </authorList>
    </citation>
    <scope>NUCLEOTIDE SEQUENCE [LARGE SCALE GENOMIC DNA]</scope>
    <source>
        <strain evidence="6 7">BEG34</strain>
    </source>
</reference>